<accession>A0ACC3C0G7</accession>
<dbReference type="Proteomes" id="UP000798662">
    <property type="component" value="Chromosome 2"/>
</dbReference>
<sequence>MTLPTVVVDAGSTVSGAAEVDPASASGNGNIVKPLPAAVVGPSLPGPLLSSALPRESSGNSGASAELFVAACDTAPAMGDAVGEQQAFPSVREDGTLGSVSKHWSGTGPCAATCGDGASGGAKVGGGASAALESAASDAGGAVGQHGMVTQDSSPGRAGIAMNDSGTGVLEPTAGVGVGAPGDGGRPAADDAQPRAGRVVGNGGTAAQDAEPSGDWDAVGCGGATANDSEILGGGQAARGGGMAARDSIRGGGGIDGRDVGTTEDDSTSGRGGIAVGHGVSVPHDALLRRDVDAADDGGTAAQDSARVGTGSDGGTAVRTSMAGGGGADFGSGRAVLTRTHAGIEIASANAHNSALNPASVGNRGDDGACCNVAVVSNPREKAVGVCDTTWSVGRNPTWDAQYDCKVAAVALLHLSSGGHRRFSAAERGRLAPIGIDAGLEASGFDARSMAIADTAMAELRILLGSSQEVTGRAALAVSHVRAGLSSKGSYRTMDLEDSLSELVSSGREMRSTAHNVYNLVSMLQRHMASRSPRGECVANDHARSV</sequence>
<protein>
    <submittedName>
        <fullName evidence="1">Uncharacterized protein</fullName>
    </submittedName>
</protein>
<keyword evidence="2" id="KW-1185">Reference proteome</keyword>
<gene>
    <name evidence="1" type="ORF">I4F81_005814</name>
</gene>
<comment type="caution">
    <text evidence="1">The sequence shown here is derived from an EMBL/GenBank/DDBJ whole genome shotgun (WGS) entry which is preliminary data.</text>
</comment>
<reference evidence="1" key="1">
    <citation type="submission" date="2019-11" db="EMBL/GenBank/DDBJ databases">
        <title>Nori genome reveals adaptations in red seaweeds to the harsh intertidal environment.</title>
        <authorList>
            <person name="Wang D."/>
            <person name="Mao Y."/>
        </authorList>
    </citation>
    <scope>NUCLEOTIDE SEQUENCE</scope>
    <source>
        <tissue evidence="1">Gametophyte</tissue>
    </source>
</reference>
<organism evidence="1 2">
    <name type="scientific">Pyropia yezoensis</name>
    <name type="common">Susabi-nori</name>
    <name type="synonym">Porphyra yezoensis</name>
    <dbReference type="NCBI Taxonomy" id="2788"/>
    <lineage>
        <taxon>Eukaryota</taxon>
        <taxon>Rhodophyta</taxon>
        <taxon>Bangiophyceae</taxon>
        <taxon>Bangiales</taxon>
        <taxon>Bangiaceae</taxon>
        <taxon>Pyropia</taxon>
    </lineage>
</organism>
<evidence type="ECO:0000313" key="1">
    <source>
        <dbReference type="EMBL" id="KAK1863256.1"/>
    </source>
</evidence>
<proteinExistence type="predicted"/>
<evidence type="ECO:0000313" key="2">
    <source>
        <dbReference type="Proteomes" id="UP000798662"/>
    </source>
</evidence>
<name>A0ACC3C0G7_PYRYE</name>
<dbReference type="EMBL" id="CM020619">
    <property type="protein sequence ID" value="KAK1863256.1"/>
    <property type="molecule type" value="Genomic_DNA"/>
</dbReference>